<feature type="transmembrane region" description="Helical" evidence="6">
    <location>
        <begin position="219"/>
        <end position="247"/>
    </location>
</feature>
<dbReference type="Gene3D" id="1.20.1250.20">
    <property type="entry name" value="MFS general substrate transporter like domains"/>
    <property type="match status" value="2"/>
</dbReference>
<dbReference type="HOGENOM" id="CLU_584071_0_0_1"/>
<dbReference type="PANTHER" id="PTHR16172">
    <property type="entry name" value="MAJOR FACILITATOR SUPERFAMILY DOMAIN-CONTAINING PROTEIN 6-LIKE"/>
    <property type="match status" value="1"/>
</dbReference>
<comment type="similarity">
    <text evidence="2">Belongs to the major facilitator superfamily. MFSD6 family.</text>
</comment>
<evidence type="ECO:0000256" key="2">
    <source>
        <dbReference type="ARBA" id="ARBA00005241"/>
    </source>
</evidence>
<dbReference type="InterPro" id="IPR051717">
    <property type="entry name" value="MFS_MFSD6"/>
</dbReference>
<dbReference type="VEuPathDB" id="MicrosporidiaDB:NBO_18g0028"/>
<dbReference type="InterPro" id="IPR024989">
    <property type="entry name" value="MFS_assoc_dom"/>
</dbReference>
<gene>
    <name evidence="8" type="ORF">NBO_18g0028</name>
</gene>
<evidence type="ECO:0000256" key="6">
    <source>
        <dbReference type="SAM" id="Phobius"/>
    </source>
</evidence>
<evidence type="ECO:0000259" key="7">
    <source>
        <dbReference type="Pfam" id="PF12832"/>
    </source>
</evidence>
<evidence type="ECO:0000256" key="5">
    <source>
        <dbReference type="ARBA" id="ARBA00023136"/>
    </source>
</evidence>
<feature type="transmembrane region" description="Helical" evidence="6">
    <location>
        <begin position="54"/>
        <end position="74"/>
    </location>
</feature>
<feature type="transmembrane region" description="Helical" evidence="6">
    <location>
        <begin position="173"/>
        <end position="199"/>
    </location>
</feature>
<dbReference type="OrthoDB" id="515887at2759"/>
<feature type="transmembrane region" description="Helical" evidence="6">
    <location>
        <begin position="259"/>
        <end position="279"/>
    </location>
</feature>
<keyword evidence="5 6" id="KW-0472">Membrane</keyword>
<evidence type="ECO:0000256" key="1">
    <source>
        <dbReference type="ARBA" id="ARBA00004141"/>
    </source>
</evidence>
<dbReference type="Pfam" id="PF12832">
    <property type="entry name" value="MFS_1_like"/>
    <property type="match status" value="1"/>
</dbReference>
<accession>R0KUZ7</accession>
<feature type="transmembrane region" description="Helical" evidence="6">
    <location>
        <begin position="131"/>
        <end position="152"/>
    </location>
</feature>
<sequence>MGVLSCSTFFTNIYFGSLNDKWGASKWFLIGAMVLAAIFFQLFYLPIITDTFPMAFWINMFLYLASNLVIPPLLDKTILDYLNGIPNIGTKTYGRQRLWGTIGYAVSNYLVEFSIKGKSQSDPDNFDGLRVYNLLVAGFGIFLCYTLINWGTARREHARNDIWASFKELLGNWDYMFFLLIILLNGLTRASMTIFLTVYWKEVLDIQPFDLPAWMPGFIAAPINFANTNVVATANMFGIFLEVFIFFTSSNIINQFGYFWPLFFAQVAQLVRFGGYWALQYDTDRAYFFVCTLELLKGLNFGLTHCSAVQLATRLCPPHLKATSQMLYQGTFTALGSVLAGLMVRPIFKESSMKSADVPAEVRASSFKMFFFVNMVFTGLTLLLFFYMYGIVENVLFDNENAQKKLDMYVEKEQEEEKMNKIIKETTVTNK</sequence>
<dbReference type="InterPro" id="IPR036259">
    <property type="entry name" value="MFS_trans_sf"/>
</dbReference>
<keyword evidence="9" id="KW-1185">Reference proteome</keyword>
<evidence type="ECO:0000256" key="4">
    <source>
        <dbReference type="ARBA" id="ARBA00022989"/>
    </source>
</evidence>
<keyword evidence="4 6" id="KW-1133">Transmembrane helix</keyword>
<keyword evidence="3 6" id="KW-0812">Transmembrane</keyword>
<comment type="subcellular location">
    <subcellularLocation>
        <location evidence="1">Membrane</location>
        <topology evidence="1">Multi-pass membrane protein</topology>
    </subcellularLocation>
</comment>
<dbReference type="PANTHER" id="PTHR16172:SF41">
    <property type="entry name" value="MAJOR FACILITATOR SUPERFAMILY DOMAIN-CONTAINING PROTEIN 6-LIKE"/>
    <property type="match status" value="1"/>
</dbReference>
<dbReference type="GO" id="GO:0016020">
    <property type="term" value="C:membrane"/>
    <property type="evidence" value="ECO:0007669"/>
    <property type="project" value="UniProtKB-SubCell"/>
</dbReference>
<evidence type="ECO:0000313" key="9">
    <source>
        <dbReference type="Proteomes" id="UP000016927"/>
    </source>
</evidence>
<name>R0KUZ7_NOSB1</name>
<feature type="transmembrane region" description="Helical" evidence="6">
    <location>
        <begin position="369"/>
        <end position="389"/>
    </location>
</feature>
<dbReference type="Proteomes" id="UP000016927">
    <property type="component" value="Unassembled WGS sequence"/>
</dbReference>
<protein>
    <submittedName>
        <fullName evidence="8">Sugar permease</fullName>
    </submittedName>
</protein>
<feature type="domain" description="Major facilitator superfamily associated" evidence="7">
    <location>
        <begin position="6"/>
        <end position="342"/>
    </location>
</feature>
<evidence type="ECO:0000256" key="3">
    <source>
        <dbReference type="ARBA" id="ARBA00022692"/>
    </source>
</evidence>
<reference evidence="8 9" key="1">
    <citation type="journal article" date="2013" name="BMC Genomics">
        <title>Comparative genomics of parasitic silkworm microsporidia reveal an association between genome expansion and host adaptation.</title>
        <authorList>
            <person name="Pan G."/>
            <person name="Xu J."/>
            <person name="Li T."/>
            <person name="Xia Q."/>
            <person name="Liu S.L."/>
            <person name="Zhang G."/>
            <person name="Li S."/>
            <person name="Li C."/>
            <person name="Liu H."/>
            <person name="Yang L."/>
            <person name="Liu T."/>
            <person name="Zhang X."/>
            <person name="Wu Z."/>
            <person name="Fan W."/>
            <person name="Dang X."/>
            <person name="Xiang H."/>
            <person name="Tao M."/>
            <person name="Li Y."/>
            <person name="Hu J."/>
            <person name="Li Z."/>
            <person name="Lin L."/>
            <person name="Luo J."/>
            <person name="Geng L."/>
            <person name="Wang L."/>
            <person name="Long M."/>
            <person name="Wan Y."/>
            <person name="He N."/>
            <person name="Zhang Z."/>
            <person name="Lu C."/>
            <person name="Keeling P.J."/>
            <person name="Wang J."/>
            <person name="Xiang Z."/>
            <person name="Zhou Z."/>
        </authorList>
    </citation>
    <scope>NUCLEOTIDE SEQUENCE [LARGE SCALE GENOMIC DNA]</scope>
    <source>
        <strain evidence="9">CQ1 / CVCC 102059</strain>
    </source>
</reference>
<dbReference type="EMBL" id="KB908926">
    <property type="protein sequence ID" value="EOB14701.1"/>
    <property type="molecule type" value="Genomic_DNA"/>
</dbReference>
<dbReference type="AlphaFoldDB" id="R0KUZ7"/>
<dbReference type="OMA" id="QMIYTGT"/>
<organism evidence="8 9">
    <name type="scientific">Nosema bombycis (strain CQ1 / CVCC 102059)</name>
    <name type="common">Microsporidian parasite</name>
    <name type="synonym">Pebrine of silkworm</name>
    <dbReference type="NCBI Taxonomy" id="578461"/>
    <lineage>
        <taxon>Eukaryota</taxon>
        <taxon>Fungi</taxon>
        <taxon>Fungi incertae sedis</taxon>
        <taxon>Microsporidia</taxon>
        <taxon>Nosematidae</taxon>
        <taxon>Nosema</taxon>
    </lineage>
</organism>
<dbReference type="SUPFAM" id="SSF103473">
    <property type="entry name" value="MFS general substrate transporter"/>
    <property type="match status" value="1"/>
</dbReference>
<feature type="transmembrane region" description="Helical" evidence="6">
    <location>
        <begin position="27"/>
        <end position="47"/>
    </location>
</feature>
<feature type="transmembrane region" description="Helical" evidence="6">
    <location>
        <begin position="327"/>
        <end position="348"/>
    </location>
</feature>
<evidence type="ECO:0000313" key="8">
    <source>
        <dbReference type="EMBL" id="EOB14701.1"/>
    </source>
</evidence>
<proteinExistence type="inferred from homology"/>